<name>A0ABN5XF16_9EURY</name>
<dbReference type="Proteomes" id="UP000824969">
    <property type="component" value="Chromosome"/>
</dbReference>
<dbReference type="NCBIfam" id="TIGR01550">
    <property type="entry name" value="DOC_P1"/>
    <property type="match status" value="1"/>
</dbReference>
<evidence type="ECO:0000259" key="1">
    <source>
        <dbReference type="Pfam" id="PF02661"/>
    </source>
</evidence>
<dbReference type="RefSeq" id="WP_221057806.1">
    <property type="nucleotide sequence ID" value="NZ_AP019781.1"/>
</dbReference>
<accession>A0ABN5XF16</accession>
<gene>
    <name evidence="2" type="ORF">MchiMG62_05710</name>
</gene>
<organism evidence="2 3">
    <name type="scientific">Methanoculleus chikugoensis</name>
    <dbReference type="NCBI Taxonomy" id="118126"/>
    <lineage>
        <taxon>Archaea</taxon>
        <taxon>Methanobacteriati</taxon>
        <taxon>Methanobacteriota</taxon>
        <taxon>Stenosarchaea group</taxon>
        <taxon>Methanomicrobia</taxon>
        <taxon>Methanomicrobiales</taxon>
        <taxon>Methanomicrobiaceae</taxon>
        <taxon>Methanoculleus</taxon>
    </lineage>
</organism>
<dbReference type="Pfam" id="PF02661">
    <property type="entry name" value="Fic"/>
    <property type="match status" value="1"/>
</dbReference>
<dbReference type="InterPro" id="IPR006440">
    <property type="entry name" value="Doc"/>
</dbReference>
<dbReference type="InterPro" id="IPR003812">
    <property type="entry name" value="Fido"/>
</dbReference>
<feature type="domain" description="Fido" evidence="1">
    <location>
        <begin position="6"/>
        <end position="84"/>
    </location>
</feature>
<dbReference type="EMBL" id="AP019781">
    <property type="protein sequence ID" value="BBL67390.1"/>
    <property type="molecule type" value="Genomic_DNA"/>
</dbReference>
<evidence type="ECO:0000313" key="2">
    <source>
        <dbReference type="EMBL" id="BBL67390.1"/>
    </source>
</evidence>
<evidence type="ECO:0000313" key="3">
    <source>
        <dbReference type="Proteomes" id="UP000824969"/>
    </source>
</evidence>
<protein>
    <recommendedName>
        <fullName evidence="1">Fido domain-containing protein</fullName>
    </recommendedName>
</protein>
<sequence>MEEFTVEEIIGYHIEIILASDREEDRGMEGKLLTPGNLYFVIEFSSGYSDPFERAAFILHGLATGHAFIEGNKRIAFQLASLVLLRTPERYETVSSHEENDRFVRAIAEGKKTMEEVETWLRSVTKKGC</sequence>
<keyword evidence="3" id="KW-1185">Reference proteome</keyword>
<dbReference type="GeneID" id="66130075"/>
<proteinExistence type="predicted"/>
<reference evidence="2 3" key="1">
    <citation type="submission" date="2019-06" db="EMBL/GenBank/DDBJ databases">
        <title>Complete genome sequence of Methanoculleus chikugoensis strain MG62.</title>
        <authorList>
            <person name="Asakawa S."/>
            <person name="Dianou D."/>
        </authorList>
    </citation>
    <scope>NUCLEOTIDE SEQUENCE [LARGE SCALE GENOMIC DNA]</scope>
    <source>
        <strain evidence="2 3">MG62</strain>
    </source>
</reference>